<gene>
    <name evidence="1" type="ORF">AVEN_102405_1</name>
</gene>
<dbReference type="Proteomes" id="UP000499080">
    <property type="component" value="Unassembled WGS sequence"/>
</dbReference>
<name>A0A4Y2DTF7_ARAVE</name>
<dbReference type="AlphaFoldDB" id="A0A4Y2DTF7"/>
<dbReference type="EMBL" id="BGPR01090646">
    <property type="protein sequence ID" value="GBM20132.1"/>
    <property type="molecule type" value="Genomic_DNA"/>
</dbReference>
<evidence type="ECO:0000313" key="2">
    <source>
        <dbReference type="Proteomes" id="UP000499080"/>
    </source>
</evidence>
<keyword evidence="2" id="KW-1185">Reference proteome</keyword>
<reference evidence="1 2" key="1">
    <citation type="journal article" date="2019" name="Sci. Rep.">
        <title>Orb-weaving spider Araneus ventricosus genome elucidates the spidroin gene catalogue.</title>
        <authorList>
            <person name="Kono N."/>
            <person name="Nakamura H."/>
            <person name="Ohtoshi R."/>
            <person name="Moran D.A.P."/>
            <person name="Shinohara A."/>
            <person name="Yoshida Y."/>
            <person name="Fujiwara M."/>
            <person name="Mori M."/>
            <person name="Tomita M."/>
            <person name="Arakawa K."/>
        </authorList>
    </citation>
    <scope>NUCLEOTIDE SEQUENCE [LARGE SCALE GENOMIC DNA]</scope>
</reference>
<accession>A0A4Y2DTF7</accession>
<proteinExistence type="predicted"/>
<comment type="caution">
    <text evidence="1">The sequence shown here is derived from an EMBL/GenBank/DDBJ whole genome shotgun (WGS) entry which is preliminary data.</text>
</comment>
<organism evidence="1 2">
    <name type="scientific">Araneus ventricosus</name>
    <name type="common">Orbweaver spider</name>
    <name type="synonym">Epeira ventricosa</name>
    <dbReference type="NCBI Taxonomy" id="182803"/>
    <lineage>
        <taxon>Eukaryota</taxon>
        <taxon>Metazoa</taxon>
        <taxon>Ecdysozoa</taxon>
        <taxon>Arthropoda</taxon>
        <taxon>Chelicerata</taxon>
        <taxon>Arachnida</taxon>
        <taxon>Araneae</taxon>
        <taxon>Araneomorphae</taxon>
        <taxon>Entelegynae</taxon>
        <taxon>Araneoidea</taxon>
        <taxon>Araneidae</taxon>
        <taxon>Araneus</taxon>
    </lineage>
</organism>
<protein>
    <submittedName>
        <fullName evidence="1">Uncharacterized protein</fullName>
    </submittedName>
</protein>
<evidence type="ECO:0000313" key="1">
    <source>
        <dbReference type="EMBL" id="GBM20132.1"/>
    </source>
</evidence>
<sequence>MHWQSFLPTMILYLHPGVPPSLWESHWKQEEVLFRTVLPYLCEGHDDALPTQATRTLCLKITSFLHYDLCFQNPERSQAYGNHLSRKKFIQGRFQILNPVHDVMRQICVQNC</sequence>